<name>A0ABN7VK35_GIGMA</name>
<dbReference type="Proteomes" id="UP000789901">
    <property type="component" value="Unassembled WGS sequence"/>
</dbReference>
<evidence type="ECO:0000313" key="1">
    <source>
        <dbReference type="EMBL" id="CAG8779538.1"/>
    </source>
</evidence>
<sequence length="67" mass="7618">MEDTNYLALLVKVVVQEHVDARRNDCKGLKYSSKGKIIQKAADNNIAIEKLLYVNRKFAQALIRVSL</sequence>
<gene>
    <name evidence="1" type="ORF">GMARGA_LOCUS19527</name>
</gene>
<dbReference type="EMBL" id="CAJVQB010016362">
    <property type="protein sequence ID" value="CAG8779538.1"/>
    <property type="molecule type" value="Genomic_DNA"/>
</dbReference>
<keyword evidence="2" id="KW-1185">Reference proteome</keyword>
<feature type="non-terminal residue" evidence="1">
    <location>
        <position position="67"/>
    </location>
</feature>
<accession>A0ABN7VK35</accession>
<reference evidence="1 2" key="1">
    <citation type="submission" date="2021-06" db="EMBL/GenBank/DDBJ databases">
        <authorList>
            <person name="Kallberg Y."/>
            <person name="Tangrot J."/>
            <person name="Rosling A."/>
        </authorList>
    </citation>
    <scope>NUCLEOTIDE SEQUENCE [LARGE SCALE GENOMIC DNA]</scope>
    <source>
        <strain evidence="1 2">120-4 pot B 10/14</strain>
    </source>
</reference>
<organism evidence="1 2">
    <name type="scientific">Gigaspora margarita</name>
    <dbReference type="NCBI Taxonomy" id="4874"/>
    <lineage>
        <taxon>Eukaryota</taxon>
        <taxon>Fungi</taxon>
        <taxon>Fungi incertae sedis</taxon>
        <taxon>Mucoromycota</taxon>
        <taxon>Glomeromycotina</taxon>
        <taxon>Glomeromycetes</taxon>
        <taxon>Diversisporales</taxon>
        <taxon>Gigasporaceae</taxon>
        <taxon>Gigaspora</taxon>
    </lineage>
</organism>
<protein>
    <submittedName>
        <fullName evidence="1">1397_t:CDS:1</fullName>
    </submittedName>
</protein>
<comment type="caution">
    <text evidence="1">The sequence shown here is derived from an EMBL/GenBank/DDBJ whole genome shotgun (WGS) entry which is preliminary data.</text>
</comment>
<evidence type="ECO:0000313" key="2">
    <source>
        <dbReference type="Proteomes" id="UP000789901"/>
    </source>
</evidence>
<feature type="non-terminal residue" evidence="1">
    <location>
        <position position="1"/>
    </location>
</feature>
<proteinExistence type="predicted"/>